<gene>
    <name evidence="2" type="ORF">OO016_12285</name>
</gene>
<dbReference type="RefSeq" id="WP_266014436.1">
    <property type="nucleotide sequence ID" value="NZ_JAPFQP010000004.1"/>
</dbReference>
<protein>
    <submittedName>
        <fullName evidence="2">Uncharacterized protein</fullName>
    </submittedName>
</protein>
<evidence type="ECO:0000256" key="1">
    <source>
        <dbReference type="SAM" id="MobiDB-lite"/>
    </source>
</evidence>
<accession>A0AAE3MP10</accession>
<organism evidence="2 3">
    <name type="scientific">Lentiprolixibacter aurantiacus</name>
    <dbReference type="NCBI Taxonomy" id="2993939"/>
    <lineage>
        <taxon>Bacteria</taxon>
        <taxon>Pseudomonadati</taxon>
        <taxon>Bacteroidota</taxon>
        <taxon>Flavobacteriia</taxon>
        <taxon>Flavobacteriales</taxon>
        <taxon>Flavobacteriaceae</taxon>
        <taxon>Lentiprolixibacter</taxon>
    </lineage>
</organism>
<dbReference type="AlphaFoldDB" id="A0AAE3MP10"/>
<name>A0AAE3MP10_9FLAO</name>
<evidence type="ECO:0000313" key="3">
    <source>
        <dbReference type="Proteomes" id="UP001207116"/>
    </source>
</evidence>
<dbReference type="EMBL" id="JAPFQP010000004">
    <property type="protein sequence ID" value="MCX2720384.1"/>
    <property type="molecule type" value="Genomic_DNA"/>
</dbReference>
<dbReference type="Proteomes" id="UP001207116">
    <property type="component" value="Unassembled WGS sequence"/>
</dbReference>
<keyword evidence="3" id="KW-1185">Reference proteome</keyword>
<sequence length="41" mass="4844">MERKFERSKTKAKPTNFGKINQNTRDFGLDADTIKEQQEKD</sequence>
<evidence type="ECO:0000313" key="2">
    <source>
        <dbReference type="EMBL" id="MCX2720384.1"/>
    </source>
</evidence>
<reference evidence="2" key="1">
    <citation type="submission" date="2022-11" db="EMBL/GenBank/DDBJ databases">
        <title>The characterization of three novel Bacteroidetes species and genomic analysis of their roles in tidal elemental geochemical cycles.</title>
        <authorList>
            <person name="Ma K.-J."/>
        </authorList>
    </citation>
    <scope>NUCLEOTIDE SEQUENCE</scope>
    <source>
        <strain evidence="2">M415</strain>
    </source>
</reference>
<proteinExistence type="predicted"/>
<feature type="region of interest" description="Disordered" evidence="1">
    <location>
        <begin position="1"/>
        <end position="41"/>
    </location>
</feature>
<feature type="compositionally biased region" description="Basic and acidic residues" evidence="1">
    <location>
        <begin position="32"/>
        <end position="41"/>
    </location>
</feature>
<comment type="caution">
    <text evidence="2">The sequence shown here is derived from an EMBL/GenBank/DDBJ whole genome shotgun (WGS) entry which is preliminary data.</text>
</comment>